<dbReference type="GO" id="GO:0003677">
    <property type="term" value="F:DNA binding"/>
    <property type="evidence" value="ECO:0007669"/>
    <property type="project" value="UniProtKB-UniRule"/>
</dbReference>
<evidence type="ECO:0000256" key="3">
    <source>
        <dbReference type="PROSITE-ProRule" id="PRU00335"/>
    </source>
</evidence>
<dbReference type="InterPro" id="IPR009057">
    <property type="entry name" value="Homeodomain-like_sf"/>
</dbReference>
<dbReference type="RefSeq" id="WP_283868258.1">
    <property type="nucleotide sequence ID" value="NZ_CP126101.1"/>
</dbReference>
<evidence type="ECO:0000259" key="4">
    <source>
        <dbReference type="PROSITE" id="PS50977"/>
    </source>
</evidence>
<dbReference type="InterPro" id="IPR050624">
    <property type="entry name" value="HTH-type_Tx_Regulator"/>
</dbReference>
<reference evidence="5" key="1">
    <citation type="submission" date="2023-05" db="EMBL/GenBank/DDBJ databases">
        <title>Comparative genomics of Bacillaceae isolates and their secondary metabolite potential.</title>
        <authorList>
            <person name="Song L."/>
            <person name="Nielsen L.J."/>
            <person name="Mohite O."/>
            <person name="Xu X."/>
            <person name="Weber T."/>
            <person name="Kovacs A.T."/>
        </authorList>
    </citation>
    <scope>NUCLEOTIDE SEQUENCE</scope>
    <source>
        <strain evidence="5">LY1</strain>
    </source>
</reference>
<evidence type="ECO:0000256" key="1">
    <source>
        <dbReference type="ARBA" id="ARBA00022491"/>
    </source>
</evidence>
<sequence>MQLTREDWIKAGLQQLADAGIHKVRIEALARLLKISKGSFYHYFRDHQELLDAMLDYWEIHATKQIVQSMEQEQATLEQLLRISFSRDKKIEIGIYAWAKYDLAVAARLVDIEEQRIACVAKLYRKMGMDDVESLDRARLAYLTYVGWMTRFEANPHFEIEKMLRLLMHIH</sequence>
<keyword evidence="2 3" id="KW-0238">DNA-binding</keyword>
<dbReference type="Gene3D" id="1.10.357.10">
    <property type="entry name" value="Tetracycline Repressor, domain 2"/>
    <property type="match status" value="1"/>
</dbReference>
<dbReference type="Proteomes" id="UP001178322">
    <property type="component" value="Chromosome"/>
</dbReference>
<gene>
    <name evidence="5" type="ORF">QNH24_14355</name>
</gene>
<dbReference type="EMBL" id="CP126101">
    <property type="protein sequence ID" value="WHY49521.1"/>
    <property type="molecule type" value="Genomic_DNA"/>
</dbReference>
<evidence type="ECO:0000256" key="2">
    <source>
        <dbReference type="ARBA" id="ARBA00023125"/>
    </source>
</evidence>
<dbReference type="InterPro" id="IPR001647">
    <property type="entry name" value="HTH_TetR"/>
</dbReference>
<dbReference type="AlphaFoldDB" id="A0AAX3WP13"/>
<evidence type="ECO:0000313" key="5">
    <source>
        <dbReference type="EMBL" id="WHY49521.1"/>
    </source>
</evidence>
<dbReference type="PROSITE" id="PS50977">
    <property type="entry name" value="HTH_TETR_2"/>
    <property type="match status" value="1"/>
</dbReference>
<accession>A0AAX3WP13</accession>
<organism evidence="5 6">
    <name type="scientific">Lysinibacillus pakistanensis</name>
    <dbReference type="NCBI Taxonomy" id="759811"/>
    <lineage>
        <taxon>Bacteria</taxon>
        <taxon>Bacillati</taxon>
        <taxon>Bacillota</taxon>
        <taxon>Bacilli</taxon>
        <taxon>Bacillales</taxon>
        <taxon>Bacillaceae</taxon>
        <taxon>Lysinibacillus</taxon>
    </lineage>
</organism>
<dbReference type="SUPFAM" id="SSF46689">
    <property type="entry name" value="Homeodomain-like"/>
    <property type="match status" value="1"/>
</dbReference>
<evidence type="ECO:0000313" key="6">
    <source>
        <dbReference type="Proteomes" id="UP001178322"/>
    </source>
</evidence>
<feature type="domain" description="HTH tetR-type" evidence="4">
    <location>
        <begin position="2"/>
        <end position="62"/>
    </location>
</feature>
<protein>
    <submittedName>
        <fullName evidence="5">Helix-turn-helix domain-containing protein</fullName>
    </submittedName>
</protein>
<proteinExistence type="predicted"/>
<name>A0AAX3WP13_9BACI</name>
<dbReference type="PANTHER" id="PTHR43479:SF11">
    <property type="entry name" value="ACREF_ENVCD OPERON REPRESSOR-RELATED"/>
    <property type="match status" value="1"/>
</dbReference>
<feature type="DNA-binding region" description="H-T-H motif" evidence="3">
    <location>
        <begin position="25"/>
        <end position="44"/>
    </location>
</feature>
<dbReference type="Pfam" id="PF00440">
    <property type="entry name" value="TetR_N"/>
    <property type="match status" value="1"/>
</dbReference>
<dbReference type="PANTHER" id="PTHR43479">
    <property type="entry name" value="ACREF/ENVCD OPERON REPRESSOR-RELATED"/>
    <property type="match status" value="1"/>
</dbReference>
<keyword evidence="1" id="KW-0678">Repressor</keyword>